<dbReference type="EMBL" id="KI671204">
    <property type="protein sequence ID" value="ETL47509.1"/>
    <property type="molecule type" value="Genomic_DNA"/>
</dbReference>
<feature type="compositionally biased region" description="Basic and acidic residues" evidence="1">
    <location>
        <begin position="44"/>
        <end position="55"/>
    </location>
</feature>
<feature type="region of interest" description="Disordered" evidence="1">
    <location>
        <begin position="44"/>
        <end position="77"/>
    </location>
</feature>
<gene>
    <name evidence="2" type="ORF">L916_02754</name>
</gene>
<sequence>IKRSGNAEVSKIQLSEGQKVAVQTASGKLARLNLPSTQMIDSKTVKKVEEADPRGVRFMNSLKGNDTSQFSAKEKPQ</sequence>
<reference evidence="2 3" key="1">
    <citation type="submission" date="2013-11" db="EMBL/GenBank/DDBJ databases">
        <title>The Genome Sequence of Phytophthora parasitica CJ05E6.</title>
        <authorList>
            <consortium name="The Broad Institute Genomics Platform"/>
            <person name="Russ C."/>
            <person name="Tyler B."/>
            <person name="Panabieres F."/>
            <person name="Shan W."/>
            <person name="Tripathy S."/>
            <person name="Grunwald N."/>
            <person name="Machado M."/>
            <person name="Johnson C.S."/>
            <person name="Arredondo F."/>
            <person name="Hong C."/>
            <person name="Coffey M."/>
            <person name="Young S.K."/>
            <person name="Zeng Q."/>
            <person name="Gargeya S."/>
            <person name="Fitzgerald M."/>
            <person name="Abouelleil A."/>
            <person name="Alvarado L."/>
            <person name="Chapman S.B."/>
            <person name="Gainer-Dewar J."/>
            <person name="Goldberg J."/>
            <person name="Griggs A."/>
            <person name="Gujja S."/>
            <person name="Hansen M."/>
            <person name="Howarth C."/>
            <person name="Imamovic A."/>
            <person name="Ireland A."/>
            <person name="Larimer J."/>
            <person name="McCowan C."/>
            <person name="Murphy C."/>
            <person name="Pearson M."/>
            <person name="Poon T.W."/>
            <person name="Priest M."/>
            <person name="Roberts A."/>
            <person name="Saif S."/>
            <person name="Shea T."/>
            <person name="Sykes S."/>
            <person name="Wortman J."/>
            <person name="Nusbaum C."/>
            <person name="Birren B."/>
        </authorList>
    </citation>
    <scope>NUCLEOTIDE SEQUENCE [LARGE SCALE GENOMIC DNA]</scope>
    <source>
        <strain evidence="2 3">CJ05E6</strain>
    </source>
</reference>
<feature type="non-terminal residue" evidence="2">
    <location>
        <position position="1"/>
    </location>
</feature>
<organism evidence="2 3">
    <name type="scientific">Phytophthora nicotianae</name>
    <name type="common">Potato buckeye rot agent</name>
    <name type="synonym">Phytophthora parasitica</name>
    <dbReference type="NCBI Taxonomy" id="4792"/>
    <lineage>
        <taxon>Eukaryota</taxon>
        <taxon>Sar</taxon>
        <taxon>Stramenopiles</taxon>
        <taxon>Oomycota</taxon>
        <taxon>Peronosporomycetes</taxon>
        <taxon>Peronosporales</taxon>
        <taxon>Peronosporaceae</taxon>
        <taxon>Phytophthora</taxon>
    </lineage>
</organism>
<feature type="non-terminal residue" evidence="2">
    <location>
        <position position="77"/>
    </location>
</feature>
<protein>
    <submittedName>
        <fullName evidence="2">Uncharacterized protein</fullName>
    </submittedName>
</protein>
<dbReference type="AlphaFoldDB" id="W2JM64"/>
<feature type="compositionally biased region" description="Polar residues" evidence="1">
    <location>
        <begin position="62"/>
        <end position="71"/>
    </location>
</feature>
<accession>W2JM64</accession>
<proteinExistence type="predicted"/>
<dbReference type="Proteomes" id="UP000053864">
    <property type="component" value="Unassembled WGS sequence"/>
</dbReference>
<name>W2JM64_PHYNI</name>
<evidence type="ECO:0000313" key="2">
    <source>
        <dbReference type="EMBL" id="ETL47509.1"/>
    </source>
</evidence>
<evidence type="ECO:0000313" key="3">
    <source>
        <dbReference type="Proteomes" id="UP000053864"/>
    </source>
</evidence>
<evidence type="ECO:0000256" key="1">
    <source>
        <dbReference type="SAM" id="MobiDB-lite"/>
    </source>
</evidence>